<gene>
    <name evidence="2" type="ORF">KI387_026374</name>
</gene>
<dbReference type="GO" id="GO:0003676">
    <property type="term" value="F:nucleic acid binding"/>
    <property type="evidence" value="ECO:0007669"/>
    <property type="project" value="InterPro"/>
</dbReference>
<dbReference type="PROSITE" id="PS50174">
    <property type="entry name" value="G_PATCH"/>
    <property type="match status" value="1"/>
</dbReference>
<feature type="non-terminal residue" evidence="2">
    <location>
        <position position="159"/>
    </location>
</feature>
<accession>A0AA38FYP3</accession>
<evidence type="ECO:0000259" key="1">
    <source>
        <dbReference type="PROSITE" id="PS50174"/>
    </source>
</evidence>
<comment type="caution">
    <text evidence="2">The sequence shown here is derived from an EMBL/GenBank/DDBJ whole genome shotgun (WGS) entry which is preliminary data.</text>
</comment>
<dbReference type="Pfam" id="PF01585">
    <property type="entry name" value="G-patch"/>
    <property type="match status" value="1"/>
</dbReference>
<proteinExistence type="predicted"/>
<evidence type="ECO:0000313" key="3">
    <source>
        <dbReference type="Proteomes" id="UP000824469"/>
    </source>
</evidence>
<keyword evidence="3" id="KW-1185">Reference proteome</keyword>
<dbReference type="Proteomes" id="UP000824469">
    <property type="component" value="Unassembled WGS sequence"/>
</dbReference>
<dbReference type="EMBL" id="JAHRHJ020000006">
    <property type="protein sequence ID" value="KAH9311339.1"/>
    <property type="molecule type" value="Genomic_DNA"/>
</dbReference>
<protein>
    <recommendedName>
        <fullName evidence="1">G-patch domain-containing protein</fullName>
    </recommendedName>
</protein>
<dbReference type="AlphaFoldDB" id="A0AA38FYP3"/>
<feature type="domain" description="G-patch" evidence="1">
    <location>
        <begin position="1"/>
        <end position="40"/>
    </location>
</feature>
<reference evidence="2 3" key="1">
    <citation type="journal article" date="2021" name="Nat. Plants">
        <title>The Taxus genome provides insights into paclitaxel biosynthesis.</title>
        <authorList>
            <person name="Xiong X."/>
            <person name="Gou J."/>
            <person name="Liao Q."/>
            <person name="Li Y."/>
            <person name="Zhou Q."/>
            <person name="Bi G."/>
            <person name="Li C."/>
            <person name="Du R."/>
            <person name="Wang X."/>
            <person name="Sun T."/>
            <person name="Guo L."/>
            <person name="Liang H."/>
            <person name="Lu P."/>
            <person name="Wu Y."/>
            <person name="Zhang Z."/>
            <person name="Ro D.K."/>
            <person name="Shang Y."/>
            <person name="Huang S."/>
            <person name="Yan J."/>
        </authorList>
    </citation>
    <scope>NUCLEOTIDE SEQUENCE [LARGE SCALE GENOMIC DNA]</scope>
    <source>
        <strain evidence="2">Ta-2019</strain>
    </source>
</reference>
<dbReference type="InterPro" id="IPR000467">
    <property type="entry name" value="G_patch_dom"/>
</dbReference>
<organism evidence="2 3">
    <name type="scientific">Taxus chinensis</name>
    <name type="common">Chinese yew</name>
    <name type="synonym">Taxus wallichiana var. chinensis</name>
    <dbReference type="NCBI Taxonomy" id="29808"/>
    <lineage>
        <taxon>Eukaryota</taxon>
        <taxon>Viridiplantae</taxon>
        <taxon>Streptophyta</taxon>
        <taxon>Embryophyta</taxon>
        <taxon>Tracheophyta</taxon>
        <taxon>Spermatophyta</taxon>
        <taxon>Pinopsida</taxon>
        <taxon>Pinidae</taxon>
        <taxon>Conifers II</taxon>
        <taxon>Cupressales</taxon>
        <taxon>Taxaceae</taxon>
        <taxon>Taxus</taxon>
    </lineage>
</organism>
<sequence length="159" mass="18292">MMYSMGYKGLGCGRNEQGQREPVPLPHFKIERYGIGIHLYVAHPNDQGTTCSEREDSSDCLDSDMDSHRSQYEDLASMNLFMNNAILIITPTKPTLDLVYPCLVERDQQHHVPLDLFKNYEEIVEFMGIRDTIPIGDHKKGFFINLDTYAYFGEEAELH</sequence>
<evidence type="ECO:0000313" key="2">
    <source>
        <dbReference type="EMBL" id="KAH9311339.1"/>
    </source>
</evidence>
<name>A0AA38FYP3_TAXCH</name>